<dbReference type="Pfam" id="PF07998">
    <property type="entry name" value="Peptidase_M54"/>
    <property type="match status" value="1"/>
</dbReference>
<dbReference type="PANTHER" id="PTHR15910">
    <property type="entry name" value="ARCHAEMETZINCIN"/>
    <property type="match status" value="1"/>
</dbReference>
<evidence type="ECO:0000313" key="7">
    <source>
        <dbReference type="EMBL" id="OFV67094.1"/>
    </source>
</evidence>
<gene>
    <name evidence="7" type="ORF">SCAL_001779</name>
</gene>
<dbReference type="CDD" id="cd11375">
    <property type="entry name" value="Peptidase_M54"/>
    <property type="match status" value="1"/>
</dbReference>
<dbReference type="AlphaFoldDB" id="A0A1F2P7E7"/>
<comment type="cofactor">
    <cofactor evidence="1">
        <name>Zn(2+)</name>
        <dbReference type="ChEBI" id="CHEBI:29105"/>
    </cofactor>
</comment>
<sequence length="166" mass="19312">MKSHRLIGMILEIFYEDENVIDPIEKRIKEIYGLDVDRGGFMRVIRSAYNSSRDQYEASYLLSFLIRRKKREIALWIVKEDLYCEGMNFVFGLASYRKGAILSTFRLFTTELVEKEAVHEVGHVLGLKHCKNRCMMHFSNSLLEAMEKPCELCESCKMLIDGIGID</sequence>
<keyword evidence="6" id="KW-0482">Metalloprotease</keyword>
<reference evidence="7" key="1">
    <citation type="submission" date="2016-05" db="EMBL/GenBank/DDBJ databases">
        <title>Microbial consortia oxidize butane by reversing methanogenesis.</title>
        <authorList>
            <person name="Laso-Perez R."/>
            <person name="Richter M."/>
            <person name="Wegener G."/>
            <person name="Musat F."/>
        </authorList>
    </citation>
    <scope>NUCLEOTIDE SEQUENCE [LARGE SCALE GENOMIC DNA]</scope>
    <source>
        <strain evidence="7">BOX2</strain>
    </source>
</reference>
<dbReference type="Proteomes" id="UP000186940">
    <property type="component" value="Unassembled WGS sequence"/>
</dbReference>
<evidence type="ECO:0000256" key="1">
    <source>
        <dbReference type="ARBA" id="ARBA00001947"/>
    </source>
</evidence>
<protein>
    <submittedName>
        <fullName evidence="7">Peptidase zinc-dependent</fullName>
    </submittedName>
</protein>
<dbReference type="InterPro" id="IPR012091">
    <property type="entry name" value="Pept_M54_archaemetzncn_arc/bac"/>
</dbReference>
<keyword evidence="5" id="KW-0862">Zinc</keyword>
<accession>A0A1F2P7E7</accession>
<dbReference type="SUPFAM" id="SSF55486">
    <property type="entry name" value="Metalloproteases ('zincins'), catalytic domain"/>
    <property type="match status" value="1"/>
</dbReference>
<evidence type="ECO:0000256" key="4">
    <source>
        <dbReference type="ARBA" id="ARBA00022801"/>
    </source>
</evidence>
<evidence type="ECO:0000256" key="2">
    <source>
        <dbReference type="ARBA" id="ARBA00022670"/>
    </source>
</evidence>
<evidence type="ECO:0000256" key="6">
    <source>
        <dbReference type="ARBA" id="ARBA00023049"/>
    </source>
</evidence>
<dbReference type="PANTHER" id="PTHR15910:SF1">
    <property type="entry name" value="ARCHAEMETZINCIN-2"/>
    <property type="match status" value="1"/>
</dbReference>
<keyword evidence="8" id="KW-1185">Reference proteome</keyword>
<dbReference type="PIRSF" id="PIRSF005785">
    <property type="entry name" value="Zn-prot_arch"/>
    <property type="match status" value="1"/>
</dbReference>
<organism evidence="7 8">
    <name type="scientific">Candidatus Syntropharchaeum caldarium</name>
    <dbReference type="NCBI Taxonomy" id="1838285"/>
    <lineage>
        <taxon>Archaea</taxon>
        <taxon>Methanobacteriati</taxon>
        <taxon>Methanobacteriota</taxon>
        <taxon>Stenosarchaea group</taxon>
        <taxon>Methanomicrobia</taxon>
        <taxon>Methanosarcinales</taxon>
        <taxon>ANME-2 cluster</taxon>
        <taxon>Candidatus Syntropharchaeum</taxon>
    </lineage>
</organism>
<dbReference type="GO" id="GO:0008237">
    <property type="term" value="F:metallopeptidase activity"/>
    <property type="evidence" value="ECO:0007669"/>
    <property type="project" value="UniProtKB-KW"/>
</dbReference>
<dbReference type="STRING" id="1838285.SCAL_001779"/>
<proteinExistence type="predicted"/>
<dbReference type="InterPro" id="IPR024079">
    <property type="entry name" value="MetalloPept_cat_dom_sf"/>
</dbReference>
<comment type="caution">
    <text evidence="7">The sequence shown here is derived from an EMBL/GenBank/DDBJ whole genome shotgun (WGS) entry which is preliminary data.</text>
</comment>
<name>A0A1F2P7E7_9EURY</name>
<evidence type="ECO:0000256" key="5">
    <source>
        <dbReference type="ARBA" id="ARBA00022833"/>
    </source>
</evidence>
<keyword evidence="2" id="KW-0645">Protease</keyword>
<dbReference type="EMBL" id="LYOS01000009">
    <property type="protein sequence ID" value="OFV67094.1"/>
    <property type="molecule type" value="Genomic_DNA"/>
</dbReference>
<dbReference type="InterPro" id="IPR012962">
    <property type="entry name" value="Pept_M54_archaemetzincn"/>
</dbReference>
<evidence type="ECO:0000313" key="8">
    <source>
        <dbReference type="Proteomes" id="UP000186940"/>
    </source>
</evidence>
<keyword evidence="3" id="KW-0479">Metal-binding</keyword>
<dbReference type="GO" id="GO:0008270">
    <property type="term" value="F:zinc ion binding"/>
    <property type="evidence" value="ECO:0007669"/>
    <property type="project" value="InterPro"/>
</dbReference>
<dbReference type="GO" id="GO:0006508">
    <property type="term" value="P:proteolysis"/>
    <property type="evidence" value="ECO:0007669"/>
    <property type="project" value="UniProtKB-KW"/>
</dbReference>
<evidence type="ECO:0000256" key="3">
    <source>
        <dbReference type="ARBA" id="ARBA00022723"/>
    </source>
</evidence>
<dbReference type="Gene3D" id="3.40.390.10">
    <property type="entry name" value="Collagenase (Catalytic Domain)"/>
    <property type="match status" value="1"/>
</dbReference>
<keyword evidence="4" id="KW-0378">Hydrolase</keyword>